<sequence>MPKAHEDTCGEQLLYACDAAANRLLVQTSLQQKVGHGVGDEANLRLCAFFNDIVGIVVVICREGAGVPRGNAPDPAALERFVSNHLQRAVKRIVRLVHVHIDVRIVFFRNVKANAYMFPAVVGRILISRHAADHVRARFHSLPHQRFTTGILQDALLREGDKLQVHHVAIFFAQRFYALQRL</sequence>
<proteinExistence type="predicted"/>
<dbReference type="AlphaFoldDB" id="A0A645H6I1"/>
<reference evidence="1" key="1">
    <citation type="submission" date="2019-08" db="EMBL/GenBank/DDBJ databases">
        <authorList>
            <person name="Kucharzyk K."/>
            <person name="Murdoch R.W."/>
            <person name="Higgins S."/>
            <person name="Loffler F."/>
        </authorList>
    </citation>
    <scope>NUCLEOTIDE SEQUENCE</scope>
</reference>
<evidence type="ECO:0000313" key="1">
    <source>
        <dbReference type="EMBL" id="MPN33952.1"/>
    </source>
</evidence>
<comment type="caution">
    <text evidence="1">The sequence shown here is derived from an EMBL/GenBank/DDBJ whole genome shotgun (WGS) entry which is preliminary data.</text>
</comment>
<organism evidence="1">
    <name type="scientific">bioreactor metagenome</name>
    <dbReference type="NCBI Taxonomy" id="1076179"/>
    <lineage>
        <taxon>unclassified sequences</taxon>
        <taxon>metagenomes</taxon>
        <taxon>ecological metagenomes</taxon>
    </lineage>
</organism>
<accession>A0A645H6I1</accession>
<name>A0A645H6I1_9ZZZZ</name>
<dbReference type="EMBL" id="VSSQ01086737">
    <property type="protein sequence ID" value="MPN33952.1"/>
    <property type="molecule type" value="Genomic_DNA"/>
</dbReference>
<gene>
    <name evidence="1" type="ORF">SDC9_181444</name>
</gene>
<protein>
    <submittedName>
        <fullName evidence="1">Uncharacterized protein</fullName>
    </submittedName>
</protein>